<dbReference type="InterPro" id="IPR029063">
    <property type="entry name" value="SAM-dependent_MTases_sf"/>
</dbReference>
<dbReference type="GO" id="GO:0008171">
    <property type="term" value="F:O-methyltransferase activity"/>
    <property type="evidence" value="ECO:0007669"/>
    <property type="project" value="TreeGrafter"/>
</dbReference>
<evidence type="ECO:0000313" key="3">
    <source>
        <dbReference type="Proteomes" id="UP000179769"/>
    </source>
</evidence>
<dbReference type="EMBL" id="MAXA01000049">
    <property type="protein sequence ID" value="OHV41996.1"/>
    <property type="molecule type" value="Genomic_DNA"/>
</dbReference>
<dbReference type="PANTHER" id="PTHR36973">
    <property type="entry name" value="SLL1456 PROTEIN-RELATED"/>
    <property type="match status" value="1"/>
</dbReference>
<protein>
    <submittedName>
        <fullName evidence="2">Methyltransferase FkbM</fullName>
    </submittedName>
</protein>
<dbReference type="Gene3D" id="3.40.50.150">
    <property type="entry name" value="Vaccinia Virus protein VP39"/>
    <property type="match status" value="1"/>
</dbReference>
<keyword evidence="2" id="KW-0808">Transferase</keyword>
<dbReference type="InterPro" id="IPR053188">
    <property type="entry name" value="FkbM_Methyltransferase"/>
</dbReference>
<dbReference type="AlphaFoldDB" id="A0A1S1R7W0"/>
<gene>
    <name evidence="2" type="ORF">BBK14_32020</name>
</gene>
<dbReference type="PANTHER" id="PTHR36973:SF4">
    <property type="entry name" value="NODULATION PROTEIN"/>
    <property type="match status" value="1"/>
</dbReference>
<dbReference type="SUPFAM" id="SSF53335">
    <property type="entry name" value="S-adenosyl-L-methionine-dependent methyltransferases"/>
    <property type="match status" value="1"/>
</dbReference>
<dbReference type="InterPro" id="IPR006342">
    <property type="entry name" value="FkbM_mtfrase"/>
</dbReference>
<dbReference type="NCBIfam" id="TIGR01444">
    <property type="entry name" value="fkbM_fam"/>
    <property type="match status" value="1"/>
</dbReference>
<keyword evidence="3" id="KW-1185">Reference proteome</keyword>
<name>A0A1S1R7W0_9ACTN</name>
<keyword evidence="2" id="KW-0489">Methyltransferase</keyword>
<organism evidence="2 3">
    <name type="scientific">Parafrankia soli</name>
    <dbReference type="NCBI Taxonomy" id="2599596"/>
    <lineage>
        <taxon>Bacteria</taxon>
        <taxon>Bacillati</taxon>
        <taxon>Actinomycetota</taxon>
        <taxon>Actinomycetes</taxon>
        <taxon>Frankiales</taxon>
        <taxon>Frankiaceae</taxon>
        <taxon>Parafrankia</taxon>
    </lineage>
</organism>
<reference evidence="3" key="1">
    <citation type="submission" date="2016-07" db="EMBL/GenBank/DDBJ databases">
        <title>Frankia sp. NRRL B-16219 Genome sequencing.</title>
        <authorList>
            <person name="Ghodhbane-Gtari F."/>
            <person name="Swanson E."/>
            <person name="Gueddou A."/>
            <person name="Louati M."/>
            <person name="Nouioui I."/>
            <person name="Hezbri K."/>
            <person name="Abebe-Akele F."/>
            <person name="Simpson S."/>
            <person name="Morris K."/>
            <person name="Thomas K."/>
            <person name="Gtari M."/>
            <person name="Tisa L.S."/>
        </authorList>
    </citation>
    <scope>NUCLEOTIDE SEQUENCE [LARGE SCALE GENOMIC DNA]</scope>
    <source>
        <strain evidence="3">NRRL B-16219</strain>
    </source>
</reference>
<dbReference type="Pfam" id="PF05050">
    <property type="entry name" value="Methyltransf_21"/>
    <property type="match status" value="1"/>
</dbReference>
<dbReference type="Proteomes" id="UP000179769">
    <property type="component" value="Unassembled WGS sequence"/>
</dbReference>
<dbReference type="GO" id="GO:0032259">
    <property type="term" value="P:methylation"/>
    <property type="evidence" value="ECO:0007669"/>
    <property type="project" value="UniProtKB-KW"/>
</dbReference>
<sequence>MAGVLTSPVAARIVETATRDQIRNNGIRFDVSGSDFTARTKAQLFWHIYESAEIRLIHRNLRGASTVVELGSSLGITTAHIASVVAPGGRIVCVEANPRLIEGLQSRLSPHLAHMQLDVEHAAISTEQGTATFSVCSNVLGSRLAARKDGETVSVPASTLRQILAKHGVDEFDLVSDVEGAEASFLLGDPEVLRRCRRAVLELHDTTFQGRHYSTSDLLAAAQTAGFRVAEQHGAVVALVRT</sequence>
<proteinExistence type="predicted"/>
<comment type="caution">
    <text evidence="2">The sequence shown here is derived from an EMBL/GenBank/DDBJ whole genome shotgun (WGS) entry which is preliminary data.</text>
</comment>
<accession>A0A1S1R7W0</accession>
<feature type="domain" description="Methyltransferase FkbM" evidence="1">
    <location>
        <begin position="79"/>
        <end position="228"/>
    </location>
</feature>
<evidence type="ECO:0000313" key="2">
    <source>
        <dbReference type="EMBL" id="OHV41996.1"/>
    </source>
</evidence>
<evidence type="ECO:0000259" key="1">
    <source>
        <dbReference type="Pfam" id="PF05050"/>
    </source>
</evidence>